<comment type="caution">
    <text evidence="2">The sequence shown here is derived from an EMBL/GenBank/DDBJ whole genome shotgun (WGS) entry which is preliminary data.</text>
</comment>
<dbReference type="Proteomes" id="UP000024635">
    <property type="component" value="Unassembled WGS sequence"/>
</dbReference>
<keyword evidence="3" id="KW-1185">Reference proteome</keyword>
<organism evidence="2 3">
    <name type="scientific">Ancylostoma ceylanicum</name>
    <dbReference type="NCBI Taxonomy" id="53326"/>
    <lineage>
        <taxon>Eukaryota</taxon>
        <taxon>Metazoa</taxon>
        <taxon>Ecdysozoa</taxon>
        <taxon>Nematoda</taxon>
        <taxon>Chromadorea</taxon>
        <taxon>Rhabditida</taxon>
        <taxon>Rhabditina</taxon>
        <taxon>Rhabditomorpha</taxon>
        <taxon>Strongyloidea</taxon>
        <taxon>Ancylostomatidae</taxon>
        <taxon>Ancylostomatinae</taxon>
        <taxon>Ancylostoma</taxon>
    </lineage>
</organism>
<dbReference type="EMBL" id="JARK01000255">
    <property type="protein sequence ID" value="EYC39472.1"/>
    <property type="molecule type" value="Genomic_DNA"/>
</dbReference>
<evidence type="ECO:0000313" key="3">
    <source>
        <dbReference type="Proteomes" id="UP000024635"/>
    </source>
</evidence>
<gene>
    <name evidence="2" type="primary">Acey_s0655.g1200</name>
    <name evidence="2" type="ORF">Y032_0655g1200</name>
</gene>
<keyword evidence="1" id="KW-1133">Transmembrane helix</keyword>
<accession>A0A016WJM8</accession>
<protein>
    <submittedName>
        <fullName evidence="2">Uncharacterized protein</fullName>
    </submittedName>
</protein>
<proteinExistence type="predicted"/>
<evidence type="ECO:0000256" key="1">
    <source>
        <dbReference type="SAM" id="Phobius"/>
    </source>
</evidence>
<sequence>MHTSATSYDASCALEFRECSSFNSRDYISYMVLLAYSVRLVVLVVASVNGLKVECFSCRSNADWSYYMQRIPGLKMLNASEYLPLAPLACTFDPLRIYADRSSAACNGYCMKWASAKILDDGGLEVNFLRGCVDSIMQTNYTPPAEDRCYQSPDHFTHQAGVEYRSTCFCKGFMCNESKHKHIVIVFIMVFFSNVRY</sequence>
<name>A0A016WJM8_9BILA</name>
<dbReference type="AlphaFoldDB" id="A0A016WJM8"/>
<feature type="transmembrane region" description="Helical" evidence="1">
    <location>
        <begin position="27"/>
        <end position="51"/>
    </location>
</feature>
<dbReference type="OrthoDB" id="5851416at2759"/>
<keyword evidence="1" id="KW-0812">Transmembrane</keyword>
<evidence type="ECO:0000313" key="2">
    <source>
        <dbReference type="EMBL" id="EYC39472.1"/>
    </source>
</evidence>
<reference evidence="3" key="1">
    <citation type="journal article" date="2015" name="Nat. Genet.">
        <title>The genome and transcriptome of the zoonotic hookworm Ancylostoma ceylanicum identify infection-specific gene families.</title>
        <authorList>
            <person name="Schwarz E.M."/>
            <person name="Hu Y."/>
            <person name="Antoshechkin I."/>
            <person name="Miller M.M."/>
            <person name="Sternberg P.W."/>
            <person name="Aroian R.V."/>
        </authorList>
    </citation>
    <scope>NUCLEOTIDE SEQUENCE</scope>
    <source>
        <strain evidence="3">HY135</strain>
    </source>
</reference>
<keyword evidence="1" id="KW-0472">Membrane</keyword>